<dbReference type="GO" id="GO:0005829">
    <property type="term" value="C:cytosol"/>
    <property type="evidence" value="ECO:0007669"/>
    <property type="project" value="TreeGrafter"/>
</dbReference>
<keyword evidence="5" id="KW-1185">Reference proteome</keyword>
<keyword evidence="2" id="KW-0378">Hydrolase</keyword>
<dbReference type="GO" id="GO:0004536">
    <property type="term" value="F:DNA nuclease activity"/>
    <property type="evidence" value="ECO:0007669"/>
    <property type="project" value="InterPro"/>
</dbReference>
<dbReference type="Pfam" id="PF01026">
    <property type="entry name" value="TatD_DNase"/>
    <property type="match status" value="1"/>
</dbReference>
<keyword evidence="1" id="KW-0479">Metal-binding</keyword>
<evidence type="ECO:0000256" key="1">
    <source>
        <dbReference type="ARBA" id="ARBA00022723"/>
    </source>
</evidence>
<evidence type="ECO:0000313" key="5">
    <source>
        <dbReference type="Proteomes" id="UP000325957"/>
    </source>
</evidence>
<dbReference type="CDD" id="cd01310">
    <property type="entry name" value="TatD_DNAse"/>
    <property type="match status" value="1"/>
</dbReference>
<dbReference type="PANTHER" id="PTHR46124:SF2">
    <property type="entry name" value="D-AMINOACYL-TRNA DEACYLASE"/>
    <property type="match status" value="1"/>
</dbReference>
<evidence type="ECO:0000313" key="4">
    <source>
        <dbReference type="EMBL" id="KAA9394598.1"/>
    </source>
</evidence>
<dbReference type="EMBL" id="SZWF01000005">
    <property type="protein sequence ID" value="KAA9394598.1"/>
    <property type="molecule type" value="Genomic_DNA"/>
</dbReference>
<dbReference type="AlphaFoldDB" id="A0A5J5KYV6"/>
<evidence type="ECO:0000256" key="3">
    <source>
        <dbReference type="SAM" id="MobiDB-lite"/>
    </source>
</evidence>
<gene>
    <name evidence="4" type="ORF">FCK90_05305</name>
</gene>
<feature type="compositionally biased region" description="Basic and acidic residues" evidence="3">
    <location>
        <begin position="45"/>
        <end position="60"/>
    </location>
</feature>
<comment type="caution">
    <text evidence="4">The sequence shown here is derived from an EMBL/GenBank/DDBJ whole genome shotgun (WGS) entry which is preliminary data.</text>
</comment>
<proteinExistence type="predicted"/>
<protein>
    <submittedName>
        <fullName evidence="4">TatD family deoxyribonuclease</fullName>
    </submittedName>
</protein>
<dbReference type="NCBIfam" id="TIGR00010">
    <property type="entry name" value="YchF/TatD family DNA exonuclease"/>
    <property type="match status" value="1"/>
</dbReference>
<sequence length="334" mass="37132">MTHPRTTATLWPDPADRPATVPGETPEPYRPEHYLLPESTPSGEGTDRRDESSESGHTRDLTFPPAPEPLPVPVVDNHTHMDTQDGRVRIGLRDILDTAEDLGVRGVVQVGYDVESARWAVEAAQADRRVLAAVALHPNEVPGLAEAGDLDDALAVIAGLAAHDRVRALGETGLDYFRTRKSRRHHQHDAFREHIRLAKSAGKAMQIHDRDAHADIVRILGEEGAPDRTVFHCFSGDAELARICNENGWYMSFSGTVTFKNSRDLQEALSVARPELIMVETDAPFLTPHPYRGRPNAPYLVAQTTRWVADFLGRPLDEFCRRVDATVREVYGEH</sequence>
<dbReference type="InterPro" id="IPR032466">
    <property type="entry name" value="Metal_Hydrolase"/>
</dbReference>
<dbReference type="FunFam" id="3.20.20.140:FF:000005">
    <property type="entry name" value="TatD family hydrolase"/>
    <property type="match status" value="1"/>
</dbReference>
<organism evidence="4 5">
    <name type="scientific">Kocuria coralli</name>
    <dbReference type="NCBI Taxonomy" id="1461025"/>
    <lineage>
        <taxon>Bacteria</taxon>
        <taxon>Bacillati</taxon>
        <taxon>Actinomycetota</taxon>
        <taxon>Actinomycetes</taxon>
        <taxon>Micrococcales</taxon>
        <taxon>Micrococcaceae</taxon>
        <taxon>Kocuria</taxon>
    </lineage>
</organism>
<feature type="region of interest" description="Disordered" evidence="3">
    <location>
        <begin position="1"/>
        <end position="73"/>
    </location>
</feature>
<dbReference type="Proteomes" id="UP000325957">
    <property type="component" value="Unassembled WGS sequence"/>
</dbReference>
<dbReference type="InterPro" id="IPR001130">
    <property type="entry name" value="TatD-like"/>
</dbReference>
<reference evidence="4 5" key="1">
    <citation type="submission" date="2019-05" db="EMBL/GenBank/DDBJ databases">
        <title>Kocuria coralli sp. nov., a novel actinobacterium isolated from coral reef seawater.</title>
        <authorList>
            <person name="Li J."/>
        </authorList>
    </citation>
    <scope>NUCLEOTIDE SEQUENCE [LARGE SCALE GENOMIC DNA]</scope>
    <source>
        <strain evidence="4 5">SCSIO 13007</strain>
    </source>
</reference>
<dbReference type="SUPFAM" id="SSF51556">
    <property type="entry name" value="Metallo-dependent hydrolases"/>
    <property type="match status" value="1"/>
</dbReference>
<dbReference type="InterPro" id="IPR015991">
    <property type="entry name" value="TatD/YcfH-like"/>
</dbReference>
<evidence type="ECO:0000256" key="2">
    <source>
        <dbReference type="ARBA" id="ARBA00022801"/>
    </source>
</evidence>
<dbReference type="GO" id="GO:0016788">
    <property type="term" value="F:hydrolase activity, acting on ester bonds"/>
    <property type="evidence" value="ECO:0007669"/>
    <property type="project" value="InterPro"/>
</dbReference>
<dbReference type="GO" id="GO:0046872">
    <property type="term" value="F:metal ion binding"/>
    <property type="evidence" value="ECO:0007669"/>
    <property type="project" value="UniProtKB-KW"/>
</dbReference>
<dbReference type="RefSeq" id="WP_158033269.1">
    <property type="nucleotide sequence ID" value="NZ_ML708614.1"/>
</dbReference>
<dbReference type="OrthoDB" id="9810005at2"/>
<dbReference type="PANTHER" id="PTHR46124">
    <property type="entry name" value="D-AMINOACYL-TRNA DEACYLASE"/>
    <property type="match status" value="1"/>
</dbReference>
<dbReference type="Gene3D" id="3.20.20.140">
    <property type="entry name" value="Metal-dependent hydrolases"/>
    <property type="match status" value="1"/>
</dbReference>
<accession>A0A5J5KYV6</accession>
<name>A0A5J5KYV6_9MICC</name>